<proteinExistence type="predicted"/>
<organism evidence="1 2">
    <name type="scientific">Halococcus saccharolyticus DSM 5350</name>
    <dbReference type="NCBI Taxonomy" id="1227455"/>
    <lineage>
        <taxon>Archaea</taxon>
        <taxon>Methanobacteriati</taxon>
        <taxon>Methanobacteriota</taxon>
        <taxon>Stenosarchaea group</taxon>
        <taxon>Halobacteria</taxon>
        <taxon>Halobacteriales</taxon>
        <taxon>Halococcaceae</taxon>
        <taxon>Halococcus</taxon>
    </lineage>
</organism>
<evidence type="ECO:0000313" key="1">
    <source>
        <dbReference type="EMBL" id="EMA43570.1"/>
    </source>
</evidence>
<keyword evidence="2" id="KW-1185">Reference proteome</keyword>
<dbReference type="InParanoid" id="M0MGN7"/>
<gene>
    <name evidence="1" type="ORF">C449_13462</name>
</gene>
<evidence type="ECO:0000313" key="2">
    <source>
        <dbReference type="Proteomes" id="UP000011669"/>
    </source>
</evidence>
<comment type="caution">
    <text evidence="1">The sequence shown here is derived from an EMBL/GenBank/DDBJ whole genome shotgun (WGS) entry which is preliminary data.</text>
</comment>
<accession>M0MGN7</accession>
<dbReference type="EMBL" id="AOMD01000029">
    <property type="protein sequence ID" value="EMA43570.1"/>
    <property type="molecule type" value="Genomic_DNA"/>
</dbReference>
<dbReference type="STRING" id="1227455.C449_13462"/>
<reference evidence="1 2" key="1">
    <citation type="journal article" date="2014" name="PLoS Genet.">
        <title>Phylogenetically driven sequencing of extremely halophilic archaea reveals strategies for static and dynamic osmo-response.</title>
        <authorList>
            <person name="Becker E.A."/>
            <person name="Seitzer P.M."/>
            <person name="Tritt A."/>
            <person name="Larsen D."/>
            <person name="Krusor M."/>
            <person name="Yao A.I."/>
            <person name="Wu D."/>
            <person name="Madern D."/>
            <person name="Eisen J.A."/>
            <person name="Darling A.E."/>
            <person name="Facciotti M.T."/>
        </authorList>
    </citation>
    <scope>NUCLEOTIDE SEQUENCE [LARGE SCALE GENOMIC DNA]</scope>
    <source>
        <strain evidence="1 2">DSM 5350</strain>
    </source>
</reference>
<sequence>MSTTESLTNRERVENALAALLETDENGNSYRYFRASDLNDIDPEVSGAIAGSHLPTIEEESPLSNGLVVDRYTDTDCGPTLWTVRREQ</sequence>
<name>M0MGN7_9EURY</name>
<protein>
    <submittedName>
        <fullName evidence="1">Uncharacterized protein</fullName>
    </submittedName>
</protein>
<dbReference type="Proteomes" id="UP000011669">
    <property type="component" value="Unassembled WGS sequence"/>
</dbReference>
<dbReference type="AlphaFoldDB" id="M0MGN7"/>